<name>A0AA94F2L4_9FLAO</name>
<sequence>MSERKNTRLEVFTISLKKIEGNPKNSFEDLIANIKGVDISKNLFNEFYQFFVNHIDLGYTTIRNKAFTLSTDKADTGISIDNHSFWGVLKGGPTGSGKTKSPIINREEEEDLDGDVINNKFFFYFHFPLKSDYGYLFFQVYGGESIRQEFIQHIMDLFKVSGKYNKAICTSILPNSIRNEFKNNSKVVELNYITKALSSSITDNTEFTNLCKNYKIEISIKPEGNTAIESEKVNFLNRILSSLKFNERELSDASKTKVSLQNLSTKRTSTFELDTNEVMPRIYLDGKVDLDVYGTPIFPKLKLFCDGLLKEIIRGEYQKMGRIK</sequence>
<reference evidence="1" key="1">
    <citation type="submission" date="2018-12" db="EMBL/GenBank/DDBJ databases">
        <title>Draft genome sequence of Flaovobacterium columnare BGFS27 isolated from channel catfish in Alabama.</title>
        <authorList>
            <person name="Cai W."/>
            <person name="Arias C."/>
        </authorList>
    </citation>
    <scope>NUCLEOTIDE SEQUENCE [LARGE SCALE GENOMIC DNA]</scope>
    <source>
        <strain evidence="1">BGFS27</strain>
    </source>
</reference>
<evidence type="ECO:0000313" key="1">
    <source>
        <dbReference type="EMBL" id="RVU86857.1"/>
    </source>
</evidence>
<comment type="caution">
    <text evidence="1">The sequence shown here is derived from an EMBL/GenBank/DDBJ whole genome shotgun (WGS) entry which is preliminary data.</text>
</comment>
<dbReference type="AlphaFoldDB" id="A0AA94F2L4"/>
<accession>A0AA94F2L4</accession>
<gene>
    <name evidence="1" type="ORF">EJB19_15020</name>
</gene>
<proteinExistence type="predicted"/>
<dbReference type="EMBL" id="RWGX01000006">
    <property type="protein sequence ID" value="RVU86857.1"/>
    <property type="molecule type" value="Genomic_DNA"/>
</dbReference>
<organism evidence="1">
    <name type="scientific">Flavobacterium columnare</name>
    <dbReference type="NCBI Taxonomy" id="996"/>
    <lineage>
        <taxon>Bacteria</taxon>
        <taxon>Pseudomonadati</taxon>
        <taxon>Bacteroidota</taxon>
        <taxon>Flavobacteriia</taxon>
        <taxon>Flavobacteriales</taxon>
        <taxon>Flavobacteriaceae</taxon>
        <taxon>Flavobacterium</taxon>
    </lineage>
</organism>
<dbReference type="RefSeq" id="WP_127822491.1">
    <property type="nucleotide sequence ID" value="NZ_RWGX02000013.1"/>
</dbReference>
<protein>
    <submittedName>
        <fullName evidence="1">Uncharacterized protein</fullName>
    </submittedName>
</protein>